<dbReference type="Pfam" id="PF13489">
    <property type="entry name" value="Methyltransf_23"/>
    <property type="match status" value="1"/>
</dbReference>
<reference evidence="1" key="1">
    <citation type="submission" date="2022-08" db="EMBL/GenBank/DDBJ databases">
        <authorList>
            <consortium name="DOE Joint Genome Institute"/>
            <person name="Min B."/>
            <person name="Riley R."/>
            <person name="Sierra-Patev S."/>
            <person name="Naranjo-Ortiz M."/>
            <person name="Looney B."/>
            <person name="Konkel Z."/>
            <person name="Slot J.C."/>
            <person name="Sakamoto Y."/>
            <person name="Steenwyk J.L."/>
            <person name="Rokas A."/>
            <person name="Carro J."/>
            <person name="Camarero S."/>
            <person name="Ferreira P."/>
            <person name="Molpeceres G."/>
            <person name="Ruiz-Duenas F.J."/>
            <person name="Serrano A."/>
            <person name="Henrissat B."/>
            <person name="Drula E."/>
            <person name="Hughes K.W."/>
            <person name="Mata J.L."/>
            <person name="Ishikawa N.K."/>
            <person name="Vargas-Isla R."/>
            <person name="Ushijima S."/>
            <person name="Smith C.A."/>
            <person name="Ahrendt S."/>
            <person name="Andreopoulos W."/>
            <person name="He G."/>
            <person name="Labutti K."/>
            <person name="Lipzen A."/>
            <person name="Ng V."/>
            <person name="Sandor L."/>
            <person name="Barry K."/>
            <person name="Martinez A.T."/>
            <person name="Xiao Y."/>
            <person name="Gibbons J.G."/>
            <person name="Terashima K."/>
            <person name="Hibbett D.S."/>
            <person name="Grigoriev I.V."/>
        </authorList>
    </citation>
    <scope>NUCLEOTIDE SEQUENCE</scope>
    <source>
        <strain evidence="1">TFB9207</strain>
    </source>
</reference>
<organism evidence="1 2">
    <name type="scientific">Lentinula raphanica</name>
    <dbReference type="NCBI Taxonomy" id="153919"/>
    <lineage>
        <taxon>Eukaryota</taxon>
        <taxon>Fungi</taxon>
        <taxon>Dikarya</taxon>
        <taxon>Basidiomycota</taxon>
        <taxon>Agaricomycotina</taxon>
        <taxon>Agaricomycetes</taxon>
        <taxon>Agaricomycetidae</taxon>
        <taxon>Agaricales</taxon>
        <taxon>Marasmiineae</taxon>
        <taxon>Omphalotaceae</taxon>
        <taxon>Lentinula</taxon>
    </lineage>
</organism>
<comment type="caution">
    <text evidence="1">The sequence shown here is derived from an EMBL/GenBank/DDBJ whole genome shotgun (WGS) entry which is preliminary data.</text>
</comment>
<gene>
    <name evidence="1" type="ORF">F5878DRAFT_640631</name>
</gene>
<dbReference type="Gene3D" id="3.40.50.150">
    <property type="entry name" value="Vaccinia Virus protein VP39"/>
    <property type="match status" value="1"/>
</dbReference>
<evidence type="ECO:0008006" key="3">
    <source>
        <dbReference type="Google" id="ProtNLM"/>
    </source>
</evidence>
<evidence type="ECO:0000313" key="2">
    <source>
        <dbReference type="Proteomes" id="UP001163846"/>
    </source>
</evidence>
<evidence type="ECO:0000313" key="1">
    <source>
        <dbReference type="EMBL" id="KAJ3840157.1"/>
    </source>
</evidence>
<proteinExistence type="predicted"/>
<name>A0AA38PC18_9AGAR</name>
<dbReference type="Proteomes" id="UP001163846">
    <property type="component" value="Unassembled WGS sequence"/>
</dbReference>
<dbReference type="SUPFAM" id="SSF53335">
    <property type="entry name" value="S-adenosyl-L-methionine-dependent methyltransferases"/>
    <property type="match status" value="1"/>
</dbReference>
<protein>
    <recommendedName>
        <fullName evidence="3">S-adenosyl-L-methionine-dependent methyltransferase</fullName>
    </recommendedName>
</protein>
<dbReference type="EMBL" id="MU806092">
    <property type="protein sequence ID" value="KAJ3840157.1"/>
    <property type="molecule type" value="Genomic_DNA"/>
</dbReference>
<dbReference type="InterPro" id="IPR029063">
    <property type="entry name" value="SAM-dependent_MTases_sf"/>
</dbReference>
<sequence>MNNQPSRPDRFYASSRQYLLPADKMETKRLDKQHDMLTALFGGSLSVAPTHLTTGDRVLESAAGSGIWALQFFERNRAKGITLDIKCIDMSSAQFPANHPTQVHFSVNSVANLPDPEWSDTFSYAHQRLLVGAANDSLWRTAVAELYRVLKPGGWLELVELQARDVGSWSVGPNSARLGALLGTLFDAKGVIEDFSVYLPEILQEAGFVNVKCEPRRASVGGELLDDTFPSHTKTGYESGMLGDLWAAMKGPVVESGGYGIVDTAEEYEALVKASVREWKASKEAYTTFYAIVGQKPMADD</sequence>
<dbReference type="GO" id="GO:0008168">
    <property type="term" value="F:methyltransferase activity"/>
    <property type="evidence" value="ECO:0007669"/>
    <property type="project" value="TreeGrafter"/>
</dbReference>
<dbReference type="PANTHER" id="PTHR43591:SF24">
    <property type="entry name" value="2-METHOXY-6-POLYPRENYL-1,4-BENZOQUINOL METHYLASE, MITOCHONDRIAL"/>
    <property type="match status" value="1"/>
</dbReference>
<dbReference type="PANTHER" id="PTHR43591">
    <property type="entry name" value="METHYLTRANSFERASE"/>
    <property type="match status" value="1"/>
</dbReference>
<accession>A0AA38PC18</accession>
<keyword evidence="2" id="KW-1185">Reference proteome</keyword>
<dbReference type="AlphaFoldDB" id="A0AA38PC18"/>
<dbReference type="CDD" id="cd02440">
    <property type="entry name" value="AdoMet_MTases"/>
    <property type="match status" value="1"/>
</dbReference>